<dbReference type="InterPro" id="IPR029058">
    <property type="entry name" value="AB_hydrolase_fold"/>
</dbReference>
<evidence type="ECO:0000256" key="4">
    <source>
        <dbReference type="PIRSR" id="PIRSR600997-1"/>
    </source>
</evidence>
<evidence type="ECO:0000313" key="6">
    <source>
        <dbReference type="EMBL" id="KAJ5226513.1"/>
    </source>
</evidence>
<gene>
    <name evidence="6" type="ORF">N7468_007738</name>
</gene>
<feature type="active site" description="Charge relay system" evidence="4">
    <location>
        <position position="336"/>
    </location>
</feature>
<evidence type="ECO:0000256" key="1">
    <source>
        <dbReference type="ARBA" id="ARBA00005964"/>
    </source>
</evidence>
<evidence type="ECO:0000256" key="3">
    <source>
        <dbReference type="ARBA" id="ARBA00023157"/>
    </source>
</evidence>
<evidence type="ECO:0000256" key="2">
    <source>
        <dbReference type="ARBA" id="ARBA00022801"/>
    </source>
</evidence>
<dbReference type="SUPFAM" id="SSF53474">
    <property type="entry name" value="alpha/beta-Hydrolases"/>
    <property type="match status" value="1"/>
</dbReference>
<dbReference type="InterPro" id="IPR002018">
    <property type="entry name" value="CarbesteraseB"/>
</dbReference>
<dbReference type="AlphaFoldDB" id="A0A9W9NV02"/>
<keyword evidence="7" id="KW-1185">Reference proteome</keyword>
<name>A0A9W9NV02_9EURO</name>
<dbReference type="Proteomes" id="UP001150941">
    <property type="component" value="Unassembled WGS sequence"/>
</dbReference>
<dbReference type="EMBL" id="JAPQKS010000005">
    <property type="protein sequence ID" value="KAJ5226513.1"/>
    <property type="molecule type" value="Genomic_DNA"/>
</dbReference>
<dbReference type="PANTHER" id="PTHR43918">
    <property type="entry name" value="ACETYLCHOLINESTERASE"/>
    <property type="match status" value="1"/>
</dbReference>
<comment type="similarity">
    <text evidence="1">Belongs to the type-B carboxylesterase/lipase family.</text>
</comment>
<dbReference type="RefSeq" id="XP_058329924.1">
    <property type="nucleotide sequence ID" value="XM_058477034.1"/>
</dbReference>
<comment type="caution">
    <text evidence="6">The sequence shown here is derived from an EMBL/GenBank/DDBJ whole genome shotgun (WGS) entry which is preliminary data.</text>
</comment>
<dbReference type="PANTHER" id="PTHR43918:SF4">
    <property type="entry name" value="CARBOXYLIC ESTER HYDROLASE"/>
    <property type="match status" value="1"/>
</dbReference>
<dbReference type="InterPro" id="IPR000997">
    <property type="entry name" value="Cholinesterase"/>
</dbReference>
<keyword evidence="3" id="KW-1015">Disulfide bond</keyword>
<protein>
    <recommendedName>
        <fullName evidence="5">Carboxylesterase type B domain-containing protein</fullName>
    </recommendedName>
</protein>
<dbReference type="GO" id="GO:0017000">
    <property type="term" value="P:antibiotic biosynthetic process"/>
    <property type="evidence" value="ECO:0007669"/>
    <property type="project" value="UniProtKB-ARBA"/>
</dbReference>
<feature type="active site" description="Acyl-ester intermediate" evidence="4">
    <location>
        <position position="119"/>
    </location>
</feature>
<dbReference type="GO" id="GO:0004104">
    <property type="term" value="F:cholinesterase activity"/>
    <property type="evidence" value="ECO:0007669"/>
    <property type="project" value="InterPro"/>
</dbReference>
<keyword evidence="2" id="KW-0378">Hydrolase</keyword>
<dbReference type="GeneID" id="83204337"/>
<evidence type="ECO:0000259" key="5">
    <source>
        <dbReference type="Pfam" id="PF00135"/>
    </source>
</evidence>
<accession>A0A9W9NV02</accession>
<evidence type="ECO:0000313" key="7">
    <source>
        <dbReference type="Proteomes" id="UP001150941"/>
    </source>
</evidence>
<proteinExistence type="inferred from homology"/>
<reference evidence="6" key="2">
    <citation type="journal article" date="2023" name="IMA Fungus">
        <title>Comparative genomic study of the Penicillium genus elucidates a diverse pangenome and 15 lateral gene transfer events.</title>
        <authorList>
            <person name="Petersen C."/>
            <person name="Sorensen T."/>
            <person name="Nielsen M.R."/>
            <person name="Sondergaard T.E."/>
            <person name="Sorensen J.L."/>
            <person name="Fitzpatrick D.A."/>
            <person name="Frisvad J.C."/>
            <person name="Nielsen K.L."/>
        </authorList>
    </citation>
    <scope>NUCLEOTIDE SEQUENCE</scope>
    <source>
        <strain evidence="6">IBT 19713</strain>
    </source>
</reference>
<sequence>MIHLPKPAGPESEDCLNLNIFTPKSGSGSKPVMFWIYGGNFANGATSFPLYDGASFAAEQDVVVVTANYRTNVFGFPGDVPREESNLGLLDQRLALDWVQRNIAHLGGDPSKVTLFGESTGAECIDALLTVSPDPLPFRAAIMESGQGSIKYLPGEDSSTYSKSWQTLLRLTECTSDPLPCLRKVPAAEIKTAIQNNSLAFGPVADGNVAWATAPRLNRLNSKTANSSYARVPLLIGSNADEAKPFAIGLNDTDQFLWKVGFGLTANRFTDAYPVGAPDIHNQNDQIAAIATDLVYHCTTATIANDSSFVDIPTWRYFFNATFPNTEIFKGSGAYHSAEIPLVFGTYEGSTATVFEEQVSRAMQKSWAGFAKNPSAGPGWDQVPTIGVFGDDVRVGMNDEGKKPLKTADSSNIDSRCGLYEGIYNQYIYSTY</sequence>
<dbReference type="OrthoDB" id="408631at2759"/>
<dbReference type="PRINTS" id="PR00878">
    <property type="entry name" value="CHOLNESTRASE"/>
</dbReference>
<feature type="domain" description="Carboxylesterase type B" evidence="5">
    <location>
        <begin position="10"/>
        <end position="373"/>
    </location>
</feature>
<dbReference type="Pfam" id="PF00135">
    <property type="entry name" value="COesterase"/>
    <property type="match status" value="1"/>
</dbReference>
<dbReference type="InterPro" id="IPR050654">
    <property type="entry name" value="AChE-related_enzymes"/>
</dbReference>
<dbReference type="Gene3D" id="3.40.50.1820">
    <property type="entry name" value="alpha/beta hydrolase"/>
    <property type="match status" value="1"/>
</dbReference>
<reference evidence="6" key="1">
    <citation type="submission" date="2022-11" db="EMBL/GenBank/DDBJ databases">
        <authorList>
            <person name="Petersen C."/>
        </authorList>
    </citation>
    <scope>NUCLEOTIDE SEQUENCE</scope>
    <source>
        <strain evidence="6">IBT 19713</strain>
    </source>
</reference>
<organism evidence="6 7">
    <name type="scientific">Penicillium chermesinum</name>
    <dbReference type="NCBI Taxonomy" id="63820"/>
    <lineage>
        <taxon>Eukaryota</taxon>
        <taxon>Fungi</taxon>
        <taxon>Dikarya</taxon>
        <taxon>Ascomycota</taxon>
        <taxon>Pezizomycotina</taxon>
        <taxon>Eurotiomycetes</taxon>
        <taxon>Eurotiomycetidae</taxon>
        <taxon>Eurotiales</taxon>
        <taxon>Aspergillaceae</taxon>
        <taxon>Penicillium</taxon>
    </lineage>
</organism>
<dbReference type="GO" id="GO:0072330">
    <property type="term" value="P:monocarboxylic acid biosynthetic process"/>
    <property type="evidence" value="ECO:0007669"/>
    <property type="project" value="UniProtKB-ARBA"/>
</dbReference>
<feature type="active site" description="Charge relay system" evidence="4">
    <location>
        <position position="242"/>
    </location>
</feature>